<evidence type="ECO:0000313" key="2">
    <source>
        <dbReference type="EMBL" id="RXK35473.1"/>
    </source>
</evidence>
<comment type="caution">
    <text evidence="2">The sequence shown here is derived from an EMBL/GenBank/DDBJ whole genome shotgun (WGS) entry which is preliminary data.</text>
</comment>
<reference evidence="2 3" key="1">
    <citation type="submission" date="2016-06" db="EMBL/GenBank/DDBJ databases">
        <title>Evolution of pathogenesis and genome organization in the Tremellales.</title>
        <authorList>
            <person name="Cuomo C."/>
            <person name="Litvintseva A."/>
            <person name="Heitman J."/>
            <person name="Chen Y."/>
            <person name="Sun S."/>
            <person name="Springer D."/>
            <person name="Dromer F."/>
            <person name="Young S."/>
            <person name="Zeng Q."/>
            <person name="Chapman S."/>
            <person name="Gujja S."/>
            <person name="Saif S."/>
            <person name="Birren B."/>
        </authorList>
    </citation>
    <scope>NUCLEOTIDE SEQUENCE [LARGE SCALE GENOMIC DNA]</scope>
    <source>
        <strain evidence="2 3">ATCC 28783</strain>
    </source>
</reference>
<organism evidence="2 3">
    <name type="scientific">Tremella mesenterica</name>
    <name type="common">Jelly fungus</name>
    <dbReference type="NCBI Taxonomy" id="5217"/>
    <lineage>
        <taxon>Eukaryota</taxon>
        <taxon>Fungi</taxon>
        <taxon>Dikarya</taxon>
        <taxon>Basidiomycota</taxon>
        <taxon>Agaricomycotina</taxon>
        <taxon>Tremellomycetes</taxon>
        <taxon>Tremellales</taxon>
        <taxon>Tremellaceae</taxon>
        <taxon>Tremella</taxon>
    </lineage>
</organism>
<dbReference type="EMBL" id="SDIL01000134">
    <property type="protein sequence ID" value="RXK35473.1"/>
    <property type="molecule type" value="Genomic_DNA"/>
</dbReference>
<sequence>MDGQVTRVASAVPYGSSGEGPLPVAGLDGQVLGGPDRSIELEVIDRWRR</sequence>
<dbReference type="AlphaFoldDB" id="A0A4Q1BFW3"/>
<name>A0A4Q1BFW3_TREME</name>
<gene>
    <name evidence="2" type="ORF">M231_07251</name>
</gene>
<dbReference type="Proteomes" id="UP000289152">
    <property type="component" value="Unassembled WGS sequence"/>
</dbReference>
<accession>A0A4Q1BFW3</accession>
<evidence type="ECO:0000313" key="3">
    <source>
        <dbReference type="Proteomes" id="UP000289152"/>
    </source>
</evidence>
<evidence type="ECO:0000256" key="1">
    <source>
        <dbReference type="SAM" id="MobiDB-lite"/>
    </source>
</evidence>
<keyword evidence="3" id="KW-1185">Reference proteome</keyword>
<proteinExistence type="predicted"/>
<protein>
    <submittedName>
        <fullName evidence="2">Uncharacterized protein</fullName>
    </submittedName>
</protein>
<feature type="region of interest" description="Disordered" evidence="1">
    <location>
        <begin position="12"/>
        <end position="31"/>
    </location>
</feature>
<dbReference type="InParanoid" id="A0A4Q1BFW3"/>